<keyword evidence="2 6" id="KW-0251">Elongation factor</keyword>
<evidence type="ECO:0000256" key="4">
    <source>
        <dbReference type="ARBA" id="ARBA00023134"/>
    </source>
</evidence>
<evidence type="ECO:0000256" key="1">
    <source>
        <dbReference type="ARBA" id="ARBA00022741"/>
    </source>
</evidence>
<evidence type="ECO:0000259" key="5">
    <source>
        <dbReference type="Pfam" id="PF03143"/>
    </source>
</evidence>
<dbReference type="SUPFAM" id="SSF50465">
    <property type="entry name" value="EF-Tu/eEF-1alpha/eIF2-gamma C-terminal domain"/>
    <property type="match status" value="1"/>
</dbReference>
<evidence type="ECO:0000256" key="2">
    <source>
        <dbReference type="ARBA" id="ARBA00022768"/>
    </source>
</evidence>
<feature type="domain" description="Translation elongation factor EFTu/EF1A C-terminal" evidence="5">
    <location>
        <begin position="5"/>
        <end position="49"/>
    </location>
</feature>
<keyword evidence="3" id="KW-0648">Protein biosynthesis</keyword>
<accession>A0A847VDM4</accession>
<dbReference type="GO" id="GO:0005525">
    <property type="term" value="F:GTP binding"/>
    <property type="evidence" value="ECO:0007669"/>
    <property type="project" value="UniProtKB-KW"/>
</dbReference>
<dbReference type="InterPro" id="IPR004160">
    <property type="entry name" value="Transl_elong_EFTu/EF1A_C"/>
</dbReference>
<dbReference type="Pfam" id="PF03143">
    <property type="entry name" value="GTP_EFTU_D3"/>
    <property type="match status" value="1"/>
</dbReference>
<proteinExistence type="predicted"/>
<evidence type="ECO:0000313" key="7">
    <source>
        <dbReference type="Proteomes" id="UP000564033"/>
    </source>
</evidence>
<evidence type="ECO:0000313" key="6">
    <source>
        <dbReference type="EMBL" id="NLZ24643.1"/>
    </source>
</evidence>
<dbReference type="InterPro" id="IPR009001">
    <property type="entry name" value="Transl_elong_EF1A/Init_IF2_C"/>
</dbReference>
<organism evidence="6 7">
    <name type="scientific">Candidatus Dojkabacteria bacterium</name>
    <dbReference type="NCBI Taxonomy" id="2099670"/>
    <lineage>
        <taxon>Bacteria</taxon>
        <taxon>Candidatus Dojkabacteria</taxon>
    </lineage>
</organism>
<dbReference type="AlphaFoldDB" id="A0A847VDM4"/>
<dbReference type="GO" id="GO:0003746">
    <property type="term" value="F:translation elongation factor activity"/>
    <property type="evidence" value="ECO:0007669"/>
    <property type="project" value="UniProtKB-KW"/>
</dbReference>
<keyword evidence="4" id="KW-0342">GTP-binding</keyword>
<protein>
    <submittedName>
        <fullName evidence="6">Elongation factor Tu</fullName>
    </submittedName>
</protein>
<dbReference type="Gene3D" id="2.40.30.10">
    <property type="entry name" value="Translation factors"/>
    <property type="match status" value="1"/>
</dbReference>
<reference evidence="6 7" key="1">
    <citation type="journal article" date="2020" name="Biotechnol. Biofuels">
        <title>New insights from the biogas microbiome by comprehensive genome-resolved metagenomics of nearly 1600 species originating from multiple anaerobic digesters.</title>
        <authorList>
            <person name="Campanaro S."/>
            <person name="Treu L."/>
            <person name="Rodriguez-R L.M."/>
            <person name="Kovalovszki A."/>
            <person name="Ziels R.M."/>
            <person name="Maus I."/>
            <person name="Zhu X."/>
            <person name="Kougias P.G."/>
            <person name="Basile A."/>
            <person name="Luo G."/>
            <person name="Schluter A."/>
            <person name="Konstantinidis K.T."/>
            <person name="Angelidaki I."/>
        </authorList>
    </citation>
    <scope>NUCLEOTIDE SEQUENCE [LARGE SCALE GENOMIC DNA]</scope>
    <source>
        <strain evidence="6">AS19jrsBPTG_9</strain>
    </source>
</reference>
<evidence type="ECO:0000256" key="3">
    <source>
        <dbReference type="ARBA" id="ARBA00022917"/>
    </source>
</evidence>
<keyword evidence="1" id="KW-0547">Nucleotide-binding</keyword>
<comment type="caution">
    <text evidence="6">The sequence shown here is derived from an EMBL/GenBank/DDBJ whole genome shotgun (WGS) entry which is preliminary data.</text>
</comment>
<sequence>LAEGVEMVAPGDNTELTIKLVAPVVLEKGQGFAIREGGSTVGKGVVTEVIK</sequence>
<dbReference type="Proteomes" id="UP000564033">
    <property type="component" value="Unassembled WGS sequence"/>
</dbReference>
<gene>
    <name evidence="6" type="primary">tuf</name>
    <name evidence="6" type="ORF">GX888_02790</name>
</gene>
<name>A0A847VDM4_9BACT</name>
<feature type="non-terminal residue" evidence="6">
    <location>
        <position position="1"/>
    </location>
</feature>
<dbReference type="EMBL" id="JAAZIL010000070">
    <property type="protein sequence ID" value="NLZ24643.1"/>
    <property type="molecule type" value="Genomic_DNA"/>
</dbReference>